<comment type="pathway">
    <text evidence="5">Cell wall biogenesis; lipoteichoic acid biosynthesis.</text>
</comment>
<dbReference type="Proteomes" id="UP001223261">
    <property type="component" value="Chromosome"/>
</dbReference>
<evidence type="ECO:0000256" key="5">
    <source>
        <dbReference type="HAMAP-Rule" id="MF_00565"/>
    </source>
</evidence>
<dbReference type="GO" id="GO:0071555">
    <property type="term" value="P:cell wall organization"/>
    <property type="evidence" value="ECO:0007669"/>
    <property type="project" value="UniProtKB-KW"/>
</dbReference>
<feature type="domain" description="Carrier" evidence="6">
    <location>
        <begin position="1"/>
        <end position="78"/>
    </location>
</feature>
<reference evidence="7 9" key="1">
    <citation type="submission" date="2021-06" db="EMBL/GenBank/DDBJ databases">
        <title>Staphylococcus lentus K169 genome sequencing.</title>
        <authorList>
            <person name="Sundareshan S."/>
            <person name="Akhila D.S."/>
            <person name="Prachi D."/>
            <person name="Sivakumar R."/>
            <person name="Rajendhran J."/>
            <person name="Isloor S."/>
            <person name="Hegde N.R."/>
        </authorList>
    </citation>
    <scope>NUCLEOTIDE SEQUENCE [LARGE SCALE GENOMIC DNA]</scope>
    <source>
        <strain evidence="7 9">K169</strain>
    </source>
</reference>
<dbReference type="InterPro" id="IPR009081">
    <property type="entry name" value="PP-bd_ACP"/>
</dbReference>
<dbReference type="Pfam" id="PF00550">
    <property type="entry name" value="PP-binding"/>
    <property type="match status" value="1"/>
</dbReference>
<dbReference type="GO" id="GO:0070395">
    <property type="term" value="P:lipoteichoic acid biosynthetic process"/>
    <property type="evidence" value="ECO:0007669"/>
    <property type="project" value="UniProtKB-UniRule"/>
</dbReference>
<dbReference type="PROSITE" id="PS50075">
    <property type="entry name" value="CARRIER"/>
    <property type="match status" value="1"/>
</dbReference>
<reference evidence="8" key="2">
    <citation type="journal article" date="2023" name="Antibiotics">
        <title>Prevalence and Molecular Characterization of Methicillin-Resistant Staphylococci (MRS) and Mammaliicocci (MRM) in Dromedary Camels from Algeria: First Detection of SCCmec-mecC Hybrid in Methicillin-Resistant Mammaliicoccus lentus.</title>
        <authorList>
            <person name="Belhout C."/>
            <person name="Boyen F."/>
            <person name="Vereecke N."/>
            <person name="Theuns S."/>
            <person name="Taibi N."/>
            <person name="Stegger M."/>
            <person name="de la Fe-Rodriguez P.Y."/>
            <person name="Bouayad L."/>
            <person name="Elgroud R."/>
            <person name="Butaye P."/>
        </authorList>
    </citation>
    <scope>NUCLEOTIDE SEQUENCE</scope>
    <source>
        <strain evidence="8">7048</strain>
    </source>
</reference>
<keyword evidence="3 5" id="KW-0597">Phosphoprotein</keyword>
<dbReference type="SUPFAM" id="SSF47336">
    <property type="entry name" value="ACP-like"/>
    <property type="match status" value="1"/>
</dbReference>
<dbReference type="InterPro" id="IPR003230">
    <property type="entry name" value="DltC"/>
</dbReference>
<evidence type="ECO:0000259" key="6">
    <source>
        <dbReference type="PROSITE" id="PS50075"/>
    </source>
</evidence>
<dbReference type="GO" id="GO:0005737">
    <property type="term" value="C:cytoplasm"/>
    <property type="evidence" value="ECO:0007669"/>
    <property type="project" value="UniProtKB-SubCell"/>
</dbReference>
<feature type="modified residue" description="O-(pantetheine 4'-phosphoryl)serine" evidence="5">
    <location>
        <position position="36"/>
    </location>
</feature>
<evidence type="ECO:0000256" key="4">
    <source>
        <dbReference type="ARBA" id="ARBA00023316"/>
    </source>
</evidence>
<dbReference type="AlphaFoldDB" id="A0AAP1RSF6"/>
<accession>A0AAP1RSF6</accession>
<dbReference type="EMBL" id="CP118848">
    <property type="protein sequence ID" value="WHI60868.1"/>
    <property type="molecule type" value="Genomic_DNA"/>
</dbReference>
<evidence type="ECO:0000313" key="9">
    <source>
        <dbReference type="Proteomes" id="UP000770161"/>
    </source>
</evidence>
<organism evidence="8 10">
    <name type="scientific">Mammaliicoccus lentus</name>
    <name type="common">Staphylococcus lentus</name>
    <dbReference type="NCBI Taxonomy" id="42858"/>
    <lineage>
        <taxon>Bacteria</taxon>
        <taxon>Bacillati</taxon>
        <taxon>Bacillota</taxon>
        <taxon>Bacilli</taxon>
        <taxon>Bacillales</taxon>
        <taxon>Staphylococcaceae</taxon>
        <taxon>Mammaliicoccus</taxon>
    </lineage>
</organism>
<proteinExistence type="inferred from homology"/>
<dbReference type="EMBL" id="JAHLZN010000003">
    <property type="protein sequence ID" value="MBU6112879.1"/>
    <property type="molecule type" value="Genomic_DNA"/>
</dbReference>
<dbReference type="GO" id="GO:0036370">
    <property type="term" value="F:D-alanyl carrier activity"/>
    <property type="evidence" value="ECO:0007669"/>
    <property type="project" value="UniProtKB-UniRule"/>
</dbReference>
<evidence type="ECO:0000256" key="2">
    <source>
        <dbReference type="ARBA" id="ARBA00022490"/>
    </source>
</evidence>
<dbReference type="Gene3D" id="1.10.1200.10">
    <property type="entry name" value="ACP-like"/>
    <property type="match status" value="1"/>
</dbReference>
<dbReference type="Proteomes" id="UP000770161">
    <property type="component" value="Unassembled WGS sequence"/>
</dbReference>
<dbReference type="NCBIfam" id="TIGR01688">
    <property type="entry name" value="dltC"/>
    <property type="match status" value="1"/>
</dbReference>
<evidence type="ECO:0000256" key="3">
    <source>
        <dbReference type="ARBA" id="ARBA00022553"/>
    </source>
</evidence>
<keyword evidence="2 5" id="KW-0963">Cytoplasm</keyword>
<evidence type="ECO:0000256" key="1">
    <source>
        <dbReference type="ARBA" id="ARBA00022450"/>
    </source>
</evidence>
<sequence>MSFEEKVLDILAEVAENDIVKENPDIAIFDEGIIDSFATVGLLIEIQNNLGIDVTITDFDRDEWATPNKIIEVLKELQ</sequence>
<comment type="function">
    <text evidence="5">Carrier protein involved in the D-alanylation of lipoteichoic acid (LTA). The loading of thioester-linked D-alanine onto DltC is catalyzed by D-alanine--D-alanyl carrier protein ligase DltA. The DltC-carried D-alanyl group is further transferred to cell membrane phosphatidylglycerol (PG) by forming an ester bond, probably catalyzed by DltD. D-alanylation of LTA plays an important role in modulating the properties of the cell wall in Gram-positive bacteria, influencing the net charge of the cell wall.</text>
</comment>
<name>A0AAP1RSF6_MAMLE</name>
<dbReference type="InterPro" id="IPR036736">
    <property type="entry name" value="ACP-like_sf"/>
</dbReference>
<dbReference type="GeneID" id="99677310"/>
<evidence type="ECO:0000313" key="10">
    <source>
        <dbReference type="Proteomes" id="UP001223261"/>
    </source>
</evidence>
<keyword evidence="9" id="KW-1185">Reference proteome</keyword>
<evidence type="ECO:0000313" key="7">
    <source>
        <dbReference type="EMBL" id="MBU6112879.1"/>
    </source>
</evidence>
<comment type="PTM">
    <text evidence="5">4'-phosphopantetheine is transferred from CoA to a specific serine of apo-DCP.</text>
</comment>
<dbReference type="NCBIfam" id="NF003464">
    <property type="entry name" value="PRK05087.1"/>
    <property type="match status" value="1"/>
</dbReference>
<keyword evidence="8" id="KW-0436">Ligase</keyword>
<keyword evidence="1 5" id="KW-0596">Phosphopantetheine</keyword>
<gene>
    <name evidence="5 8" type="primary">dltC</name>
    <name evidence="7" type="ORF">KQ656_02860</name>
    <name evidence="8" type="ORF">PYH69_04345</name>
</gene>
<comment type="subcellular location">
    <subcellularLocation>
        <location evidence="5">Cytoplasm</location>
    </subcellularLocation>
</comment>
<dbReference type="GO" id="GO:0016874">
    <property type="term" value="F:ligase activity"/>
    <property type="evidence" value="ECO:0007669"/>
    <property type="project" value="UniProtKB-KW"/>
</dbReference>
<protein>
    <recommendedName>
        <fullName evidence="5">D-alanyl carrier protein</fullName>
        <shortName evidence="5">DCP</shortName>
    </recommendedName>
    <alternativeName>
        <fullName evidence="5">D-alanine--poly(phosphoribitol) ligase subunit 2</fullName>
    </alternativeName>
</protein>
<dbReference type="HAMAP" id="MF_00565">
    <property type="entry name" value="DltC"/>
    <property type="match status" value="1"/>
</dbReference>
<dbReference type="RefSeq" id="WP_064205348.1">
    <property type="nucleotide sequence ID" value="NZ_CABIVY010000023.1"/>
</dbReference>
<keyword evidence="4 5" id="KW-0961">Cell wall biogenesis/degradation</keyword>
<comment type="similarity">
    <text evidence="5">Belongs to the DltC family.</text>
</comment>
<evidence type="ECO:0000313" key="8">
    <source>
        <dbReference type="EMBL" id="WHI60868.1"/>
    </source>
</evidence>